<comment type="cofactor">
    <cofactor evidence="1">
        <name>Mg(2+)</name>
        <dbReference type="ChEBI" id="CHEBI:18420"/>
    </cofactor>
</comment>
<feature type="domain" description="Alpha-D-phosphohexomutase alpha/beta/alpha" evidence="11">
    <location>
        <begin position="272"/>
        <end position="374"/>
    </location>
</feature>
<gene>
    <name evidence="12" type="ORF">A3F29_04645</name>
</gene>
<dbReference type="GO" id="GO:0016868">
    <property type="term" value="F:intramolecular phosphotransferase activity"/>
    <property type="evidence" value="ECO:0007669"/>
    <property type="project" value="InterPro"/>
</dbReference>
<proteinExistence type="inferred from homology"/>
<keyword evidence="3" id="KW-0597">Phosphoprotein</keyword>
<dbReference type="CDD" id="cd03089">
    <property type="entry name" value="PMM_PGM"/>
    <property type="match status" value="1"/>
</dbReference>
<dbReference type="Pfam" id="PF00408">
    <property type="entry name" value="PGM_PMM_IV"/>
    <property type="match status" value="1"/>
</dbReference>
<reference evidence="12 13" key="1">
    <citation type="journal article" date="2016" name="Nat. Commun.">
        <title>Thousands of microbial genomes shed light on interconnected biogeochemical processes in an aquifer system.</title>
        <authorList>
            <person name="Anantharaman K."/>
            <person name="Brown C.T."/>
            <person name="Hug L.A."/>
            <person name="Sharon I."/>
            <person name="Castelle C.J."/>
            <person name="Probst A.J."/>
            <person name="Thomas B.C."/>
            <person name="Singh A."/>
            <person name="Wilkins M.J."/>
            <person name="Karaoz U."/>
            <person name="Brodie E.L."/>
            <person name="Williams K.H."/>
            <person name="Hubbard S.S."/>
            <person name="Banfield J.F."/>
        </authorList>
    </citation>
    <scope>NUCLEOTIDE SEQUENCE [LARGE SCALE GENOMIC DNA]</scope>
</reference>
<organism evidence="12 13">
    <name type="scientific">Candidatus Roizmanbacteria bacterium RIFCSPHIGHO2_12_FULL_33_9</name>
    <dbReference type="NCBI Taxonomy" id="1802045"/>
    <lineage>
        <taxon>Bacteria</taxon>
        <taxon>Candidatus Roizmaniibacteriota</taxon>
    </lineage>
</organism>
<dbReference type="AlphaFoldDB" id="A0A1F7HJ61"/>
<dbReference type="InterPro" id="IPR016055">
    <property type="entry name" value="A-D-PHexomutase_a/b/a-I/II/III"/>
</dbReference>
<dbReference type="PRINTS" id="PR00509">
    <property type="entry name" value="PGMPMM"/>
</dbReference>
<sequence>MIIPHGIFKAYDIRGIYPTEINEKNLQVIIQAIFLQLSKALKRDNFTIAVGRDMRLSSPSLFETAKSTLERLGASIIDIGLVSTPSFYYSILKYGYDAGIQISASHNPKEYTGLKIVKRDGNKIIKIGKTTGMDEVRKNALDNLTITENKKGTVSVNHNVLQDEVKDVINDLGGKVLKKLKVVADPANAMGSLYLEELFKNIPCELIRMNFKLDGTFPSHQPDPLQFDTLKDLQDKVVSEKADLGIAPDGDGDRVFFIDENGEVIPATLITSLIASETLKNNPKEKIIVDIRYTNNVKKICAKYNAPLLISKVGHALITEQLNKENAAFAGESSGHFYFRETGGAESSLRVILMLLKKISEEGKNVSDIMKQYISSFESGEINFIIDESINADTVLKTFKQEFFDGDISQLDGLAIDYAKWRFSLRTSNTEPLIRLNVEADSNEILQKNLNTILQKLDSLGAKRK</sequence>
<evidence type="ECO:0000256" key="6">
    <source>
        <dbReference type="ARBA" id="ARBA00023235"/>
    </source>
</evidence>
<evidence type="ECO:0008006" key="14">
    <source>
        <dbReference type="Google" id="ProtNLM"/>
    </source>
</evidence>
<evidence type="ECO:0000256" key="5">
    <source>
        <dbReference type="ARBA" id="ARBA00022842"/>
    </source>
</evidence>
<dbReference type="GO" id="GO:0005975">
    <property type="term" value="P:carbohydrate metabolic process"/>
    <property type="evidence" value="ECO:0007669"/>
    <property type="project" value="InterPro"/>
</dbReference>
<evidence type="ECO:0000256" key="1">
    <source>
        <dbReference type="ARBA" id="ARBA00001946"/>
    </source>
</evidence>
<keyword evidence="6" id="KW-0413">Isomerase</keyword>
<dbReference type="InterPro" id="IPR005844">
    <property type="entry name" value="A-D-PHexomutase_a/b/a-I"/>
</dbReference>
<dbReference type="Gene3D" id="3.30.310.50">
    <property type="entry name" value="Alpha-D-phosphohexomutase, C-terminal domain"/>
    <property type="match status" value="1"/>
</dbReference>
<feature type="domain" description="Alpha-D-phosphohexomutase alpha/beta/alpha" evidence="9">
    <location>
        <begin position="7"/>
        <end position="126"/>
    </location>
</feature>
<dbReference type="PANTHER" id="PTHR43771">
    <property type="entry name" value="PHOSPHOMANNOMUTASE"/>
    <property type="match status" value="1"/>
</dbReference>
<dbReference type="Pfam" id="PF02880">
    <property type="entry name" value="PGM_PMM_III"/>
    <property type="match status" value="1"/>
</dbReference>
<dbReference type="Proteomes" id="UP000177199">
    <property type="component" value="Unassembled WGS sequence"/>
</dbReference>
<dbReference type="PANTHER" id="PTHR43771:SF1">
    <property type="entry name" value="PHOSPHOMANNOMUTASE"/>
    <property type="match status" value="1"/>
</dbReference>
<dbReference type="GO" id="GO:0000287">
    <property type="term" value="F:magnesium ion binding"/>
    <property type="evidence" value="ECO:0007669"/>
    <property type="project" value="InterPro"/>
</dbReference>
<dbReference type="InterPro" id="IPR005843">
    <property type="entry name" value="A-D-PHexomutase_C"/>
</dbReference>
<dbReference type="InterPro" id="IPR016066">
    <property type="entry name" value="A-D-PHexomutase_CS"/>
</dbReference>
<dbReference type="SUPFAM" id="SSF53738">
    <property type="entry name" value="Phosphoglucomutase, first 3 domains"/>
    <property type="match status" value="3"/>
</dbReference>
<evidence type="ECO:0000256" key="7">
    <source>
        <dbReference type="RuleBase" id="RU004326"/>
    </source>
</evidence>
<dbReference type="Gene3D" id="3.40.120.10">
    <property type="entry name" value="Alpha-D-Glucose-1,6-Bisphosphate, subunit A, domain 3"/>
    <property type="match status" value="3"/>
</dbReference>
<comment type="caution">
    <text evidence="12">The sequence shown here is derived from an EMBL/GenBank/DDBJ whole genome shotgun (WGS) entry which is preliminary data.</text>
</comment>
<name>A0A1F7HJ61_9BACT</name>
<dbReference type="Pfam" id="PF02879">
    <property type="entry name" value="PGM_PMM_II"/>
    <property type="match status" value="1"/>
</dbReference>
<evidence type="ECO:0000259" key="11">
    <source>
        <dbReference type="Pfam" id="PF02880"/>
    </source>
</evidence>
<comment type="similarity">
    <text evidence="2 7">Belongs to the phosphohexose mutase family.</text>
</comment>
<evidence type="ECO:0000259" key="9">
    <source>
        <dbReference type="Pfam" id="PF02878"/>
    </source>
</evidence>
<dbReference type="InterPro" id="IPR036900">
    <property type="entry name" value="A-D-PHexomutase_C_sf"/>
</dbReference>
<evidence type="ECO:0000259" key="8">
    <source>
        <dbReference type="Pfam" id="PF00408"/>
    </source>
</evidence>
<dbReference type="InterPro" id="IPR005846">
    <property type="entry name" value="A-D-PHexomutase_a/b/a-III"/>
</dbReference>
<accession>A0A1F7HJ61</accession>
<keyword evidence="4 7" id="KW-0479">Metal-binding</keyword>
<dbReference type="InterPro" id="IPR005841">
    <property type="entry name" value="Alpha-D-phosphohexomutase_SF"/>
</dbReference>
<feature type="domain" description="Alpha-D-phosphohexomutase alpha/beta/alpha" evidence="10">
    <location>
        <begin position="177"/>
        <end position="262"/>
    </location>
</feature>
<dbReference type="SUPFAM" id="SSF55957">
    <property type="entry name" value="Phosphoglucomutase, C-terminal domain"/>
    <property type="match status" value="1"/>
</dbReference>
<dbReference type="PROSITE" id="PS00710">
    <property type="entry name" value="PGM_PMM"/>
    <property type="match status" value="1"/>
</dbReference>
<dbReference type="InterPro" id="IPR005845">
    <property type="entry name" value="A-D-PHexomutase_a/b/a-II"/>
</dbReference>
<keyword evidence="5 7" id="KW-0460">Magnesium</keyword>
<evidence type="ECO:0000313" key="12">
    <source>
        <dbReference type="EMBL" id="OGK31270.1"/>
    </source>
</evidence>
<dbReference type="Pfam" id="PF02878">
    <property type="entry name" value="PGM_PMM_I"/>
    <property type="match status" value="1"/>
</dbReference>
<evidence type="ECO:0000256" key="4">
    <source>
        <dbReference type="ARBA" id="ARBA00022723"/>
    </source>
</evidence>
<evidence type="ECO:0000313" key="13">
    <source>
        <dbReference type="Proteomes" id="UP000177199"/>
    </source>
</evidence>
<evidence type="ECO:0000256" key="2">
    <source>
        <dbReference type="ARBA" id="ARBA00010231"/>
    </source>
</evidence>
<dbReference type="EMBL" id="MFZV01000014">
    <property type="protein sequence ID" value="OGK31270.1"/>
    <property type="molecule type" value="Genomic_DNA"/>
</dbReference>
<feature type="domain" description="Alpha-D-phosphohexomutase C-terminal" evidence="8">
    <location>
        <begin position="382"/>
        <end position="448"/>
    </location>
</feature>
<evidence type="ECO:0000256" key="3">
    <source>
        <dbReference type="ARBA" id="ARBA00022553"/>
    </source>
</evidence>
<protein>
    <recommendedName>
        <fullName evidence="14">Phosphomannomutase/phosphoglucomutase</fullName>
    </recommendedName>
</protein>
<evidence type="ECO:0000259" key="10">
    <source>
        <dbReference type="Pfam" id="PF02879"/>
    </source>
</evidence>